<protein>
    <submittedName>
        <fullName evidence="5">RND family efflux transporter MFP subunit</fullName>
    </submittedName>
</protein>
<feature type="domain" description="CzcB-like barrel-sandwich hybrid" evidence="4">
    <location>
        <begin position="100"/>
        <end position="224"/>
    </location>
</feature>
<comment type="similarity">
    <text evidence="1">Belongs to the membrane fusion protein (MFP) (TC 8.A.1) family.</text>
</comment>
<dbReference type="PANTHER" id="PTHR30469:SF11">
    <property type="entry name" value="BLL4320 PROTEIN"/>
    <property type="match status" value="1"/>
</dbReference>
<evidence type="ECO:0000259" key="3">
    <source>
        <dbReference type="Pfam" id="PF25967"/>
    </source>
</evidence>
<dbReference type="GO" id="GO:1990281">
    <property type="term" value="C:efflux pump complex"/>
    <property type="evidence" value="ECO:0007669"/>
    <property type="project" value="TreeGrafter"/>
</dbReference>
<dbReference type="AlphaFoldDB" id="A0A7X0DBD5"/>
<dbReference type="InterPro" id="IPR058792">
    <property type="entry name" value="Beta-barrel_RND_2"/>
</dbReference>
<feature type="domain" description="CusB-like beta-barrel" evidence="2">
    <location>
        <begin position="234"/>
        <end position="300"/>
    </location>
</feature>
<comment type="caution">
    <text evidence="5">The sequence shown here is derived from an EMBL/GenBank/DDBJ whole genome shotgun (WGS) entry which is preliminary data.</text>
</comment>
<organism evidence="5 6">
    <name type="scientific">Pseudorhizobium flavum</name>
    <dbReference type="NCBI Taxonomy" id="1335061"/>
    <lineage>
        <taxon>Bacteria</taxon>
        <taxon>Pseudomonadati</taxon>
        <taxon>Pseudomonadota</taxon>
        <taxon>Alphaproteobacteria</taxon>
        <taxon>Hyphomicrobiales</taxon>
        <taxon>Rhizobiaceae</taxon>
        <taxon>Rhizobium/Agrobacterium group</taxon>
        <taxon>Pseudorhizobium</taxon>
    </lineage>
</organism>
<evidence type="ECO:0000313" key="5">
    <source>
        <dbReference type="EMBL" id="MBB6178667.1"/>
    </source>
</evidence>
<dbReference type="SUPFAM" id="SSF111369">
    <property type="entry name" value="HlyD-like secretion proteins"/>
    <property type="match status" value="1"/>
</dbReference>
<feature type="domain" description="Multidrug resistance protein MdtA-like C-terminal permuted SH3" evidence="3">
    <location>
        <begin position="315"/>
        <end position="367"/>
    </location>
</feature>
<dbReference type="Gene3D" id="2.40.50.100">
    <property type="match status" value="1"/>
</dbReference>
<dbReference type="Gene3D" id="2.40.420.20">
    <property type="match status" value="1"/>
</dbReference>
<dbReference type="EMBL" id="JACHEJ010000001">
    <property type="protein sequence ID" value="MBB6178667.1"/>
    <property type="molecule type" value="Genomic_DNA"/>
</dbReference>
<dbReference type="Pfam" id="PF25954">
    <property type="entry name" value="Beta-barrel_RND_2"/>
    <property type="match status" value="1"/>
</dbReference>
<evidence type="ECO:0000259" key="2">
    <source>
        <dbReference type="Pfam" id="PF25954"/>
    </source>
</evidence>
<dbReference type="InterPro" id="IPR006143">
    <property type="entry name" value="RND_pump_MFP"/>
</dbReference>
<gene>
    <name evidence="5" type="ORF">HNQ75_000610</name>
</gene>
<dbReference type="Pfam" id="PF25967">
    <property type="entry name" value="RND-MFP_C"/>
    <property type="match status" value="1"/>
</dbReference>
<proteinExistence type="inferred from homology"/>
<dbReference type="PANTHER" id="PTHR30469">
    <property type="entry name" value="MULTIDRUG RESISTANCE PROTEIN MDTA"/>
    <property type="match status" value="1"/>
</dbReference>
<dbReference type="Proteomes" id="UP000535501">
    <property type="component" value="Unassembled WGS sequence"/>
</dbReference>
<reference evidence="5 6" key="1">
    <citation type="submission" date="2020-08" db="EMBL/GenBank/DDBJ databases">
        <title>Genomic Encyclopedia of Type Strains, Phase IV (KMG-IV): sequencing the most valuable type-strain genomes for metagenomic binning, comparative biology and taxonomic classification.</title>
        <authorList>
            <person name="Goeker M."/>
        </authorList>
    </citation>
    <scope>NUCLEOTIDE SEQUENCE [LARGE SCALE GENOMIC DNA]</scope>
    <source>
        <strain evidence="5 6">DSM 102134</strain>
    </source>
</reference>
<evidence type="ECO:0000259" key="4">
    <source>
        <dbReference type="Pfam" id="PF25973"/>
    </source>
</evidence>
<evidence type="ECO:0000256" key="1">
    <source>
        <dbReference type="ARBA" id="ARBA00009477"/>
    </source>
</evidence>
<dbReference type="Gene3D" id="1.10.287.470">
    <property type="entry name" value="Helix hairpin bin"/>
    <property type="match status" value="1"/>
</dbReference>
<sequence>MRIWKQLLLSLVAVVVALCLWVFMVPGAGDTLARMGVPEAIVAAIRPQAAQDAEAPGAGRNGGPGRGPGGRATVVVTEAVATGTVNDRLAAIGSGEAIQSVVVMPQASGTIEEILVSAGDKVTKGQVLARLDDDEQVIARDRAQVALRSATERSQSLSNLRSVSRLDVLDAQIAEETAKLEVSTAELNLKRREIVSPIDGVAGIVPANVGDNVTTQTAIVTIDDRSSLLVDFWAPERFATAISVGHPVEATSIARPGDAFTGVVHAIDNRVDPASRTLRIRARIDNPEDKLRAGMAFSVGMRFAGDTFPAVDPLAVQWDAEGSYVWQVVDGKSVKTRVRIIQRNPDVVLVDAELKADDAVVVEGLQRVREGADVRIAGAPETAEVASQ</sequence>
<dbReference type="RefSeq" id="WP_077546588.1">
    <property type="nucleotide sequence ID" value="NZ_JACHEJ010000001.1"/>
</dbReference>
<dbReference type="Pfam" id="PF25973">
    <property type="entry name" value="BSH_CzcB"/>
    <property type="match status" value="1"/>
</dbReference>
<evidence type="ECO:0000313" key="6">
    <source>
        <dbReference type="Proteomes" id="UP000535501"/>
    </source>
</evidence>
<dbReference type="NCBIfam" id="TIGR01730">
    <property type="entry name" value="RND_mfp"/>
    <property type="match status" value="1"/>
</dbReference>
<name>A0A7X0DBD5_9HYPH</name>
<keyword evidence="6" id="KW-1185">Reference proteome</keyword>
<dbReference type="InterPro" id="IPR058627">
    <property type="entry name" value="MdtA-like_C"/>
</dbReference>
<accession>A0A7X0DBD5</accession>
<dbReference type="InterPro" id="IPR058647">
    <property type="entry name" value="BSH_CzcB-like"/>
</dbReference>
<dbReference type="Gene3D" id="2.40.30.170">
    <property type="match status" value="1"/>
</dbReference>
<dbReference type="GO" id="GO:0015562">
    <property type="term" value="F:efflux transmembrane transporter activity"/>
    <property type="evidence" value="ECO:0007669"/>
    <property type="project" value="TreeGrafter"/>
</dbReference>
<dbReference type="FunFam" id="2.40.30.170:FF:000010">
    <property type="entry name" value="Efflux RND transporter periplasmic adaptor subunit"/>
    <property type="match status" value="1"/>
</dbReference>